<dbReference type="InterPro" id="IPR011991">
    <property type="entry name" value="ArsR-like_HTH"/>
</dbReference>
<dbReference type="InterPro" id="IPR036390">
    <property type="entry name" value="WH_DNA-bd_sf"/>
</dbReference>
<evidence type="ECO:0000313" key="3">
    <source>
        <dbReference type="Proteomes" id="UP000573327"/>
    </source>
</evidence>
<feature type="domain" description="HTH arsR-type" evidence="1">
    <location>
        <begin position="13"/>
        <end position="100"/>
    </location>
</feature>
<keyword evidence="3" id="KW-1185">Reference proteome</keyword>
<reference evidence="2 3" key="1">
    <citation type="submission" date="2020-08" db="EMBL/GenBank/DDBJ databases">
        <title>Sequencing the genomes of 1000 actinobacteria strains.</title>
        <authorList>
            <person name="Klenk H.-P."/>
        </authorList>
    </citation>
    <scope>NUCLEOTIDE SEQUENCE [LARGE SCALE GENOMIC DNA]</scope>
    <source>
        <strain evidence="2 3">DSM 44786</strain>
    </source>
</reference>
<sequence>MNGVGAAAAGDAGVHRALAAPARRALLAELTSAAEPLEAQQLAEALGLHPTTIRHHLTALVQAGLVAVSRQPATGRGRPKLRYTAAPAHEQLDAYRELVEVLALGYGRLGAVQAGRAWGAELPPDQDDAPLAERVRAAAERWGFRPEPGPDGGWLLRECPFLRTAERHPEVICAVHQGLLDALAGGQDIVRLHPFSAPGVCAITIAPDAQLPASQRSGPNTS</sequence>
<dbReference type="SMART" id="SM00418">
    <property type="entry name" value="HTH_ARSR"/>
    <property type="match status" value="1"/>
</dbReference>
<dbReference type="RefSeq" id="WP_184921893.1">
    <property type="nucleotide sequence ID" value="NZ_JACHJR010000001.1"/>
</dbReference>
<dbReference type="SUPFAM" id="SSF46785">
    <property type="entry name" value="Winged helix' DNA-binding domain"/>
    <property type="match status" value="1"/>
</dbReference>
<dbReference type="CDD" id="cd00090">
    <property type="entry name" value="HTH_ARSR"/>
    <property type="match status" value="1"/>
</dbReference>
<evidence type="ECO:0000313" key="2">
    <source>
        <dbReference type="EMBL" id="MBB4950597.1"/>
    </source>
</evidence>
<gene>
    <name evidence="2" type="ORF">F4556_006132</name>
</gene>
<comment type="caution">
    <text evidence="2">The sequence shown here is derived from an EMBL/GenBank/DDBJ whole genome shotgun (WGS) entry which is preliminary data.</text>
</comment>
<dbReference type="GO" id="GO:0003700">
    <property type="term" value="F:DNA-binding transcription factor activity"/>
    <property type="evidence" value="ECO:0007669"/>
    <property type="project" value="InterPro"/>
</dbReference>
<name>A0A7W7SHR0_9ACTN</name>
<organism evidence="2 3">
    <name type="scientific">Kitasatospora gansuensis</name>
    <dbReference type="NCBI Taxonomy" id="258050"/>
    <lineage>
        <taxon>Bacteria</taxon>
        <taxon>Bacillati</taxon>
        <taxon>Actinomycetota</taxon>
        <taxon>Actinomycetes</taxon>
        <taxon>Kitasatosporales</taxon>
        <taxon>Streptomycetaceae</taxon>
        <taxon>Kitasatospora</taxon>
    </lineage>
</organism>
<dbReference type="Pfam" id="PF12840">
    <property type="entry name" value="HTH_20"/>
    <property type="match status" value="1"/>
</dbReference>
<dbReference type="Proteomes" id="UP000573327">
    <property type="component" value="Unassembled WGS sequence"/>
</dbReference>
<dbReference type="InterPro" id="IPR001845">
    <property type="entry name" value="HTH_ArsR_DNA-bd_dom"/>
</dbReference>
<proteinExistence type="predicted"/>
<dbReference type="Gene3D" id="1.10.10.10">
    <property type="entry name" value="Winged helix-like DNA-binding domain superfamily/Winged helix DNA-binding domain"/>
    <property type="match status" value="1"/>
</dbReference>
<accession>A0A7W7SHR0</accession>
<evidence type="ECO:0000259" key="1">
    <source>
        <dbReference type="SMART" id="SM00418"/>
    </source>
</evidence>
<dbReference type="EMBL" id="JACHJR010000001">
    <property type="protein sequence ID" value="MBB4950597.1"/>
    <property type="molecule type" value="Genomic_DNA"/>
</dbReference>
<dbReference type="InterPro" id="IPR036388">
    <property type="entry name" value="WH-like_DNA-bd_sf"/>
</dbReference>
<dbReference type="AlphaFoldDB" id="A0A7W7SHR0"/>
<protein>
    <submittedName>
        <fullName evidence="2">Putative ArsR family transcriptional regulator</fullName>
    </submittedName>
</protein>